<evidence type="ECO:0000313" key="2">
    <source>
        <dbReference type="EMBL" id="KAF9455549.1"/>
    </source>
</evidence>
<keyword evidence="3" id="KW-1185">Reference proteome</keyword>
<dbReference type="EMBL" id="MU150621">
    <property type="protein sequence ID" value="KAF9455549.1"/>
    <property type="molecule type" value="Genomic_DNA"/>
</dbReference>
<comment type="caution">
    <text evidence="2">The sequence shown here is derived from an EMBL/GenBank/DDBJ whole genome shotgun (WGS) entry which is preliminary data.</text>
</comment>
<proteinExistence type="predicted"/>
<organism evidence="2 3">
    <name type="scientific">Collybia nuda</name>
    <dbReference type="NCBI Taxonomy" id="64659"/>
    <lineage>
        <taxon>Eukaryota</taxon>
        <taxon>Fungi</taxon>
        <taxon>Dikarya</taxon>
        <taxon>Basidiomycota</taxon>
        <taxon>Agaricomycotina</taxon>
        <taxon>Agaricomycetes</taxon>
        <taxon>Agaricomycetidae</taxon>
        <taxon>Agaricales</taxon>
        <taxon>Tricholomatineae</taxon>
        <taxon>Clitocybaceae</taxon>
        <taxon>Collybia</taxon>
    </lineage>
</organism>
<evidence type="ECO:0000256" key="1">
    <source>
        <dbReference type="SAM" id="MobiDB-lite"/>
    </source>
</evidence>
<protein>
    <submittedName>
        <fullName evidence="2">Uncharacterized protein</fullName>
    </submittedName>
</protein>
<feature type="compositionally biased region" description="Low complexity" evidence="1">
    <location>
        <begin position="1"/>
        <end position="11"/>
    </location>
</feature>
<feature type="region of interest" description="Disordered" evidence="1">
    <location>
        <begin position="1"/>
        <end position="32"/>
    </location>
</feature>
<evidence type="ECO:0000313" key="3">
    <source>
        <dbReference type="Proteomes" id="UP000807353"/>
    </source>
</evidence>
<gene>
    <name evidence="2" type="ORF">BDZ94DRAFT_1277938</name>
</gene>
<accession>A0A9P5XRS0</accession>
<dbReference type="Proteomes" id="UP000807353">
    <property type="component" value="Unassembled WGS sequence"/>
</dbReference>
<sequence length="329" mass="38317">METDSESSSGSEDSDDAPNGVPHVVKRRGPGTLPANPYGMVFLRNLRIGPNHPVPRFDETGGFNELTKSAHNYFFRHPDFEAIRDLLLGESIAAPVNTDRVRNKARNIAPYHIHGQSPQKPLFKLKAQGARIAPRPHDQGSDIEVDRDDENDETDIDKIATDIWHMFNLDITQVSPNYKGAKNSPYTRLTKAEREMVNEDTYKNPKLSDYFYDCQWMYASYEEWDKCFDTLFPDKSQPPRNSKSQNYFKTRYFPKWEDLKGRMDPQSHEQMRKALRRRFETLYWMPAAVKERIWWTKLDERMVKSSGIDRKNPSPRILINSGPSYPPQW</sequence>
<dbReference type="OrthoDB" id="2953743at2759"/>
<name>A0A9P5XRS0_9AGAR</name>
<reference evidence="2" key="1">
    <citation type="submission" date="2020-11" db="EMBL/GenBank/DDBJ databases">
        <authorList>
            <consortium name="DOE Joint Genome Institute"/>
            <person name="Ahrendt S."/>
            <person name="Riley R."/>
            <person name="Andreopoulos W."/>
            <person name="Labutti K."/>
            <person name="Pangilinan J."/>
            <person name="Ruiz-Duenas F.J."/>
            <person name="Barrasa J.M."/>
            <person name="Sanchez-Garcia M."/>
            <person name="Camarero S."/>
            <person name="Miyauchi S."/>
            <person name="Serrano A."/>
            <person name="Linde D."/>
            <person name="Babiker R."/>
            <person name="Drula E."/>
            <person name="Ayuso-Fernandez I."/>
            <person name="Pacheco R."/>
            <person name="Padilla G."/>
            <person name="Ferreira P."/>
            <person name="Barriuso J."/>
            <person name="Kellner H."/>
            <person name="Castanera R."/>
            <person name="Alfaro M."/>
            <person name="Ramirez L."/>
            <person name="Pisabarro A.G."/>
            <person name="Kuo A."/>
            <person name="Tritt A."/>
            <person name="Lipzen A."/>
            <person name="He G."/>
            <person name="Yan M."/>
            <person name="Ng V."/>
            <person name="Cullen D."/>
            <person name="Martin F."/>
            <person name="Rosso M.-N."/>
            <person name="Henrissat B."/>
            <person name="Hibbett D."/>
            <person name="Martinez A.T."/>
            <person name="Grigoriev I.V."/>
        </authorList>
    </citation>
    <scope>NUCLEOTIDE SEQUENCE</scope>
    <source>
        <strain evidence="2">CBS 247.69</strain>
    </source>
</reference>
<dbReference type="AlphaFoldDB" id="A0A9P5XRS0"/>